<proteinExistence type="predicted"/>
<dbReference type="InterPro" id="IPR029787">
    <property type="entry name" value="Nucleotide_cyclase"/>
</dbReference>
<evidence type="ECO:0000313" key="3">
    <source>
        <dbReference type="EMBL" id="MDR4305686.1"/>
    </source>
</evidence>
<dbReference type="InterPro" id="IPR035919">
    <property type="entry name" value="EAL_sf"/>
</dbReference>
<accession>A0ABU1DC54</accession>
<dbReference type="EMBL" id="JADBEO010000005">
    <property type="protein sequence ID" value="MDR4305686.1"/>
    <property type="molecule type" value="Genomic_DNA"/>
</dbReference>
<dbReference type="InterPro" id="IPR001633">
    <property type="entry name" value="EAL_dom"/>
</dbReference>
<dbReference type="CDD" id="cd01948">
    <property type="entry name" value="EAL"/>
    <property type="match status" value="1"/>
</dbReference>
<dbReference type="SUPFAM" id="SSF55073">
    <property type="entry name" value="Nucleotide cyclase"/>
    <property type="match status" value="1"/>
</dbReference>
<dbReference type="InterPro" id="IPR043128">
    <property type="entry name" value="Rev_trsase/Diguanyl_cyclase"/>
</dbReference>
<dbReference type="Gene3D" id="3.20.20.450">
    <property type="entry name" value="EAL domain"/>
    <property type="match status" value="1"/>
</dbReference>
<reference evidence="3" key="1">
    <citation type="submission" date="2020-10" db="EMBL/GenBank/DDBJ databases">
        <authorList>
            <person name="Abbas A."/>
            <person name="Razzaq R."/>
            <person name="Waqas M."/>
            <person name="Abbas N."/>
            <person name="Nielsen T.K."/>
            <person name="Hansen L.H."/>
            <person name="Hussain S."/>
            <person name="Shahid M."/>
        </authorList>
    </citation>
    <scope>NUCLEOTIDE SEQUENCE</scope>
    <source>
        <strain evidence="3">S14</strain>
    </source>
</reference>
<dbReference type="PANTHER" id="PTHR33121:SF79">
    <property type="entry name" value="CYCLIC DI-GMP PHOSPHODIESTERASE PDED-RELATED"/>
    <property type="match status" value="1"/>
</dbReference>
<comment type="caution">
    <text evidence="3">The sequence shown here is derived from an EMBL/GenBank/DDBJ whole genome shotgun (WGS) entry which is preliminary data.</text>
</comment>
<dbReference type="InterPro" id="IPR050706">
    <property type="entry name" value="Cyclic-di-GMP_PDE-like"/>
</dbReference>
<evidence type="ECO:0000259" key="1">
    <source>
        <dbReference type="PROSITE" id="PS50883"/>
    </source>
</evidence>
<dbReference type="NCBIfam" id="TIGR00254">
    <property type="entry name" value="GGDEF"/>
    <property type="match status" value="1"/>
</dbReference>
<dbReference type="CDD" id="cd01949">
    <property type="entry name" value="GGDEF"/>
    <property type="match status" value="1"/>
</dbReference>
<dbReference type="InterPro" id="IPR000160">
    <property type="entry name" value="GGDEF_dom"/>
</dbReference>
<organism evidence="3 4">
    <name type="scientific">Chelatococcus sambhunathii</name>
    <dbReference type="NCBI Taxonomy" id="363953"/>
    <lineage>
        <taxon>Bacteria</taxon>
        <taxon>Pseudomonadati</taxon>
        <taxon>Pseudomonadota</taxon>
        <taxon>Alphaproteobacteria</taxon>
        <taxon>Hyphomicrobiales</taxon>
        <taxon>Chelatococcaceae</taxon>
        <taxon>Chelatococcus</taxon>
    </lineage>
</organism>
<dbReference type="Proteomes" id="UP001181622">
    <property type="component" value="Unassembled WGS sequence"/>
</dbReference>
<dbReference type="SMART" id="SM00052">
    <property type="entry name" value="EAL"/>
    <property type="match status" value="1"/>
</dbReference>
<dbReference type="Gene3D" id="3.30.450.20">
    <property type="entry name" value="PAS domain"/>
    <property type="match status" value="1"/>
</dbReference>
<dbReference type="RefSeq" id="WP_309388892.1">
    <property type="nucleotide sequence ID" value="NZ_JADBEO010000005.1"/>
</dbReference>
<keyword evidence="4" id="KW-1185">Reference proteome</keyword>
<dbReference type="Pfam" id="PF00990">
    <property type="entry name" value="GGDEF"/>
    <property type="match status" value="1"/>
</dbReference>
<dbReference type="PANTHER" id="PTHR33121">
    <property type="entry name" value="CYCLIC DI-GMP PHOSPHODIESTERASE PDEF"/>
    <property type="match status" value="1"/>
</dbReference>
<dbReference type="SUPFAM" id="SSF141868">
    <property type="entry name" value="EAL domain-like"/>
    <property type="match status" value="1"/>
</dbReference>
<evidence type="ECO:0000259" key="2">
    <source>
        <dbReference type="PROSITE" id="PS50887"/>
    </source>
</evidence>
<dbReference type="Pfam" id="PF00563">
    <property type="entry name" value="EAL"/>
    <property type="match status" value="1"/>
</dbReference>
<protein>
    <submittedName>
        <fullName evidence="3">EAL domain-containing protein</fullName>
    </submittedName>
</protein>
<feature type="domain" description="GGDEF" evidence="2">
    <location>
        <begin position="182"/>
        <end position="314"/>
    </location>
</feature>
<gene>
    <name evidence="3" type="ORF">IHQ68_03490</name>
</gene>
<sequence length="567" mass="60326">MTPPSLPTAATSERGRAGALDLPELLAAVGEAAYVWDVPSDRIDWTGAAHDVLGLAPTIDVGSATAFAALLDPEALTSRREAVFGAQRTDDGEGVPFEVEYPLLRGARTLRLWMQDRGRWYAGPDGRPLRVVGVMRRLGARYEAAEQAASLARFDPLTGQLSRARLLEIAGAALAAGARMHSASSFVLASLTNLGPINEAYGFDVGDLAILEVSRRLRSAMRGGDTLGRFSTSTFGMVLQECDRSDLEVATRRLVGSVHDQPVLTPGGPISVRVAIGAVVAPRHARDTDEMVLRARSALGRAMETAAAVCIYSPDQSRNGAVRAKMRLADELISALNEHRVRLALQPVVRAGSRETCWSEALLRVADVSGEIASGGHLAAAAEEVGVVNMLDRRMLDLAVVYLAEHPEVRLAINVSSATTADLSWMESLSAWLAMRPDIADRLMVEITETALIADLDIAAGFVRELKRQGVKVAIDDFGSGHSSFKALRELAVDVVKIDGSFVVDIETSEDGGAFVRALIALARELGLETVAEHVETEAAASLLAGWGATYLQGELLGAPKLAPSSA</sequence>
<name>A0ABU1DC54_9HYPH</name>
<dbReference type="PROSITE" id="PS50883">
    <property type="entry name" value="EAL"/>
    <property type="match status" value="1"/>
</dbReference>
<evidence type="ECO:0000313" key="4">
    <source>
        <dbReference type="Proteomes" id="UP001181622"/>
    </source>
</evidence>
<dbReference type="SMART" id="SM00267">
    <property type="entry name" value="GGDEF"/>
    <property type="match status" value="1"/>
</dbReference>
<feature type="domain" description="EAL" evidence="1">
    <location>
        <begin position="325"/>
        <end position="567"/>
    </location>
</feature>
<dbReference type="Gene3D" id="3.30.70.270">
    <property type="match status" value="1"/>
</dbReference>
<dbReference type="PROSITE" id="PS50887">
    <property type="entry name" value="GGDEF"/>
    <property type="match status" value="1"/>
</dbReference>